<feature type="compositionally biased region" description="Gly residues" evidence="1">
    <location>
        <begin position="401"/>
        <end position="410"/>
    </location>
</feature>
<dbReference type="Pfam" id="PF14722">
    <property type="entry name" value="KRAP_IP3R_bind"/>
    <property type="match status" value="1"/>
</dbReference>
<feature type="compositionally biased region" description="Acidic residues" evidence="1">
    <location>
        <begin position="672"/>
        <end position="685"/>
    </location>
</feature>
<feature type="region of interest" description="Disordered" evidence="1">
    <location>
        <begin position="623"/>
        <end position="691"/>
    </location>
</feature>
<dbReference type="PANTHER" id="PTHR17469:SF1">
    <property type="entry name" value="PROTEIN TESPA1"/>
    <property type="match status" value="1"/>
</dbReference>
<dbReference type="OrthoDB" id="6088188at2759"/>
<dbReference type="AlphaFoldDB" id="A0A9D3Q6I7"/>
<feature type="compositionally biased region" description="Basic and acidic residues" evidence="1">
    <location>
        <begin position="383"/>
        <end position="393"/>
    </location>
</feature>
<feature type="compositionally biased region" description="Low complexity" evidence="1">
    <location>
        <begin position="339"/>
        <end position="348"/>
    </location>
</feature>
<evidence type="ECO:0000313" key="4">
    <source>
        <dbReference type="Proteomes" id="UP001046870"/>
    </source>
</evidence>
<dbReference type="SMART" id="SM01257">
    <property type="entry name" value="KRAP_IP3R_bind"/>
    <property type="match status" value="1"/>
</dbReference>
<feature type="region of interest" description="Disordered" evidence="1">
    <location>
        <begin position="1"/>
        <end position="41"/>
    </location>
</feature>
<dbReference type="EMBL" id="JAFDVH010000005">
    <property type="protein sequence ID" value="KAG7478243.1"/>
    <property type="molecule type" value="Genomic_DNA"/>
</dbReference>
<evidence type="ECO:0000313" key="3">
    <source>
        <dbReference type="EMBL" id="KAG7478243.1"/>
    </source>
</evidence>
<feature type="region of interest" description="Disordered" evidence="1">
    <location>
        <begin position="577"/>
        <end position="596"/>
    </location>
</feature>
<dbReference type="InterPro" id="IPR043444">
    <property type="entry name" value="TESPA1-like"/>
</dbReference>
<accession>A0A9D3Q6I7</accession>
<dbReference type="PANTHER" id="PTHR17469">
    <property type="entry name" value="SPERM SPECIFIC ANTIGEN 2-RELATED"/>
    <property type="match status" value="1"/>
</dbReference>
<protein>
    <recommendedName>
        <fullName evidence="2">ITPR-interacting domain-containing protein</fullName>
    </recommendedName>
</protein>
<feature type="region of interest" description="Disordered" evidence="1">
    <location>
        <begin position="703"/>
        <end position="738"/>
    </location>
</feature>
<feature type="region of interest" description="Disordered" evidence="1">
    <location>
        <begin position="337"/>
        <end position="361"/>
    </location>
</feature>
<comment type="caution">
    <text evidence="3">The sequence shown here is derived from an EMBL/GenBank/DDBJ whole genome shotgun (WGS) entry which is preliminary data.</text>
</comment>
<sequence>MRCNPGDEEFDEPSKSELNQRGKSCLCPGLMESPSPTDRRQAWVRTSRHWLTLEDTIPQETQEVPTFSDALPDDDVFLEGCSAGKIESWLQGCGPDLGPEDPSHMSVESLLKAGSSFEDDLSLGAEATILNIEEDGSDMGSCPLLLPPPRYRQKGPATSTPQQRLSLPFANLGHSMASSGFSSSTSKTASSVSEVLQLCAEDAEETLYQLGFGCDEPQVTARIPARFFSFPSQLRGINFRLFLESQLQRLKQEDPGLSLASRFRQVEVLTAMANAFYSLYSYVSKTPLQKLAPPEFTFSASPVEAKIGPRFFSSVRSEPRSPVERFKDTVSKMCLYTGSSSRGSDSASPHTSPRKRSSLPELVDFVIGSTKTEAIQEQDAEDGSEKMAEDARTGTDVQGQGECGIGGDGEMGGEKDGAREREGERHRERGPEPALDGIQCQSASLSDQKAVTRAAVQQCGSSLMELQPCQISSPSSDLGCPAEPERFTHLTLHTVKPGGSFPPVPKFTQDVICPQIVERVHQAPFSCPQGKETSLPPIAVPVERGHDRTTPPGCQGGDHKGSAKVCVALDIIAEESKSEEDESGLGHLHPDGTRPLASTPALYPICTGQESPCRITVTGWEGDTTSGYTDTPKKCQATSNPDSERNQHYLSPVRPPALGQAPLSNQQANSFELEEVYSAGEDDVGQSEGRNAVASSLLSAVKQRGGLPLRGDSVQSDSSGYAEEDFNPSSLSPEGEGS</sequence>
<reference evidence="3" key="1">
    <citation type="submission" date="2021-01" db="EMBL/GenBank/DDBJ databases">
        <authorList>
            <person name="Zahm M."/>
            <person name="Roques C."/>
            <person name="Cabau C."/>
            <person name="Klopp C."/>
            <person name="Donnadieu C."/>
            <person name="Jouanno E."/>
            <person name="Lampietro C."/>
            <person name="Louis A."/>
            <person name="Herpin A."/>
            <person name="Echchiki A."/>
            <person name="Berthelot C."/>
            <person name="Parey E."/>
            <person name="Roest-Crollius H."/>
            <person name="Braasch I."/>
            <person name="Postlethwait J."/>
            <person name="Bobe J."/>
            <person name="Montfort J."/>
            <person name="Bouchez O."/>
            <person name="Begum T."/>
            <person name="Mejri S."/>
            <person name="Adams A."/>
            <person name="Chen W.-J."/>
            <person name="Guiguen Y."/>
        </authorList>
    </citation>
    <scope>NUCLEOTIDE SEQUENCE</scope>
    <source>
        <strain evidence="3">YG-15Mar2019-1</strain>
        <tissue evidence="3">Brain</tissue>
    </source>
</reference>
<dbReference type="GO" id="GO:0005102">
    <property type="term" value="F:signaling receptor binding"/>
    <property type="evidence" value="ECO:0007669"/>
    <property type="project" value="InterPro"/>
</dbReference>
<feature type="compositionally biased region" description="Acidic residues" evidence="1">
    <location>
        <begin position="1"/>
        <end position="11"/>
    </location>
</feature>
<dbReference type="InterPro" id="IPR029325">
    <property type="entry name" value="ITPR-bd"/>
</dbReference>
<proteinExistence type="predicted"/>
<gene>
    <name evidence="3" type="ORF">MATL_G00078010</name>
</gene>
<feature type="region of interest" description="Disordered" evidence="1">
    <location>
        <begin position="374"/>
        <end position="437"/>
    </location>
</feature>
<evidence type="ECO:0000256" key="1">
    <source>
        <dbReference type="SAM" id="MobiDB-lite"/>
    </source>
</evidence>
<organism evidence="3 4">
    <name type="scientific">Megalops atlanticus</name>
    <name type="common">Tarpon</name>
    <name type="synonym">Clupea gigantea</name>
    <dbReference type="NCBI Taxonomy" id="7932"/>
    <lineage>
        <taxon>Eukaryota</taxon>
        <taxon>Metazoa</taxon>
        <taxon>Chordata</taxon>
        <taxon>Craniata</taxon>
        <taxon>Vertebrata</taxon>
        <taxon>Euteleostomi</taxon>
        <taxon>Actinopterygii</taxon>
        <taxon>Neopterygii</taxon>
        <taxon>Teleostei</taxon>
        <taxon>Elopiformes</taxon>
        <taxon>Megalopidae</taxon>
        <taxon>Megalops</taxon>
    </lineage>
</organism>
<keyword evidence="4" id="KW-1185">Reference proteome</keyword>
<feature type="compositionally biased region" description="Basic and acidic residues" evidence="1">
    <location>
        <begin position="412"/>
        <end position="431"/>
    </location>
</feature>
<name>A0A9D3Q6I7_MEGAT</name>
<feature type="domain" description="ITPR-interacting" evidence="2">
    <location>
        <begin position="168"/>
        <end position="334"/>
    </location>
</feature>
<evidence type="ECO:0000259" key="2">
    <source>
        <dbReference type="SMART" id="SM01257"/>
    </source>
</evidence>
<dbReference type="Proteomes" id="UP001046870">
    <property type="component" value="Chromosome 5"/>
</dbReference>